<dbReference type="EMBL" id="BNJQ01000002">
    <property type="protein sequence ID" value="GHP02042.1"/>
    <property type="molecule type" value="Genomic_DNA"/>
</dbReference>
<sequence length="190" mass="22179">MADDVLSMLPSQVQRRHANDWTNYEAMLPRPSHSKAGLHDECVRTTVPFVRTILRASAHEKTTTSARQNNHDKFLASPRKPSWRSAHEERDVLKREWKAKHSVLSEEELAEAEALEDKEKRRRPASYQNDRRQSAERRDLASPIRPARWYPRDRLSASQAPQYATKRHLWAATRRRTRTSRSRAGRAHQA</sequence>
<evidence type="ECO:0000313" key="3">
    <source>
        <dbReference type="Proteomes" id="UP000660262"/>
    </source>
</evidence>
<feature type="region of interest" description="Disordered" evidence="1">
    <location>
        <begin position="102"/>
        <end position="190"/>
    </location>
</feature>
<evidence type="ECO:0000313" key="2">
    <source>
        <dbReference type="EMBL" id="GHP02042.1"/>
    </source>
</evidence>
<accession>A0A830H674</accession>
<gene>
    <name evidence="2" type="ORF">PPROV_000079800</name>
</gene>
<dbReference type="Proteomes" id="UP000660262">
    <property type="component" value="Unassembled WGS sequence"/>
</dbReference>
<reference evidence="2" key="1">
    <citation type="submission" date="2020-10" db="EMBL/GenBank/DDBJ databases">
        <title>Unveiling of a novel bifunctional photoreceptor, Dualchrome1, isolated from a cosmopolitan green alga.</title>
        <authorList>
            <person name="Suzuki S."/>
            <person name="Kawachi M."/>
        </authorList>
    </citation>
    <scope>NUCLEOTIDE SEQUENCE</scope>
    <source>
        <strain evidence="2">NIES 2893</strain>
    </source>
</reference>
<feature type="region of interest" description="Disordered" evidence="1">
    <location>
        <begin position="59"/>
        <end position="90"/>
    </location>
</feature>
<proteinExistence type="predicted"/>
<evidence type="ECO:0000256" key="1">
    <source>
        <dbReference type="SAM" id="MobiDB-lite"/>
    </source>
</evidence>
<name>A0A830H674_9CHLO</name>
<feature type="compositionally biased region" description="Basic residues" evidence="1">
    <location>
        <begin position="165"/>
        <end position="190"/>
    </location>
</feature>
<protein>
    <submittedName>
        <fullName evidence="2">Uncharacterized protein</fullName>
    </submittedName>
</protein>
<organism evidence="2 3">
    <name type="scientific">Pycnococcus provasolii</name>
    <dbReference type="NCBI Taxonomy" id="41880"/>
    <lineage>
        <taxon>Eukaryota</taxon>
        <taxon>Viridiplantae</taxon>
        <taxon>Chlorophyta</taxon>
        <taxon>Pseudoscourfieldiophyceae</taxon>
        <taxon>Pseudoscourfieldiales</taxon>
        <taxon>Pycnococcaceae</taxon>
        <taxon>Pycnococcus</taxon>
    </lineage>
</organism>
<keyword evidence="3" id="KW-1185">Reference proteome</keyword>
<feature type="compositionally biased region" description="Acidic residues" evidence="1">
    <location>
        <begin position="105"/>
        <end position="116"/>
    </location>
</feature>
<feature type="compositionally biased region" description="Basic and acidic residues" evidence="1">
    <location>
        <begin position="129"/>
        <end position="140"/>
    </location>
</feature>
<dbReference type="AlphaFoldDB" id="A0A830H674"/>
<comment type="caution">
    <text evidence="2">The sequence shown here is derived from an EMBL/GenBank/DDBJ whole genome shotgun (WGS) entry which is preliminary data.</text>
</comment>